<dbReference type="AlphaFoldDB" id="A0A4R1PRN3"/>
<protein>
    <submittedName>
        <fullName evidence="1">Uncharacterized protein</fullName>
    </submittedName>
</protein>
<evidence type="ECO:0000313" key="1">
    <source>
        <dbReference type="EMBL" id="TCL32501.1"/>
    </source>
</evidence>
<sequence>MNTVTLPSAARLQLAEQIVKNGTFIHGLANAQGVICCMAFVTVEQCDAATQVRVELGDSVNSVTLARRDDTGERVARFLEDVANGVTPSIVPEVDEYLLVGDLELTLREAIRLGRGSHYLPVDYLDLCLLLNPAFTDRQRTAFRFEVNGASLTLPLLLPTDRKLAYELLVACVHELVANYRSSAA</sequence>
<organism evidence="1 2">
    <name type="scientific">Azotobacter chroococcum</name>
    <dbReference type="NCBI Taxonomy" id="353"/>
    <lineage>
        <taxon>Bacteria</taxon>
        <taxon>Pseudomonadati</taxon>
        <taxon>Pseudomonadota</taxon>
        <taxon>Gammaproteobacteria</taxon>
        <taxon>Pseudomonadales</taxon>
        <taxon>Pseudomonadaceae</taxon>
        <taxon>Azotobacter</taxon>
    </lineage>
</organism>
<name>A0A4R1PRN3_9GAMM</name>
<dbReference type="EMBL" id="SMMU01000007">
    <property type="protein sequence ID" value="TCL32501.1"/>
    <property type="molecule type" value="Genomic_DNA"/>
</dbReference>
<evidence type="ECO:0000313" key="2">
    <source>
        <dbReference type="Proteomes" id="UP000295169"/>
    </source>
</evidence>
<comment type="caution">
    <text evidence="1">The sequence shown here is derived from an EMBL/GenBank/DDBJ whole genome shotgun (WGS) entry which is preliminary data.</text>
</comment>
<accession>A0A4R1PRN3</accession>
<dbReference type="Proteomes" id="UP000295169">
    <property type="component" value="Unassembled WGS sequence"/>
</dbReference>
<gene>
    <name evidence="1" type="ORF">EV691_10727</name>
</gene>
<reference evidence="1 2" key="1">
    <citation type="submission" date="2019-03" db="EMBL/GenBank/DDBJ databases">
        <title>Genomic Encyclopedia of Type Strains, Phase IV (KMG-IV): sequencing the most valuable type-strain genomes for metagenomic binning, comparative biology and taxonomic classification.</title>
        <authorList>
            <person name="Goeker M."/>
        </authorList>
    </citation>
    <scope>NUCLEOTIDE SEQUENCE [LARGE SCALE GENOMIC DNA]</scope>
    <source>
        <strain evidence="1 2">DSM 2286</strain>
    </source>
</reference>
<dbReference type="RefSeq" id="WP_131302455.1">
    <property type="nucleotide sequence ID" value="NZ_JBHLST010000116.1"/>
</dbReference>
<proteinExistence type="predicted"/>